<feature type="binding site" evidence="7">
    <location>
        <position position="114"/>
    </location>
    <ligand>
        <name>S-adenosyl-L-methionine</name>
        <dbReference type="ChEBI" id="CHEBI:59789"/>
    </ligand>
</feature>
<dbReference type="Proteomes" id="UP001589862">
    <property type="component" value="Unassembled WGS sequence"/>
</dbReference>
<dbReference type="CDD" id="cd02440">
    <property type="entry name" value="AdoMet_MTases"/>
    <property type="match status" value="1"/>
</dbReference>
<dbReference type="GO" id="GO:0008176">
    <property type="term" value="F:tRNA (guanine(46)-N7)-methyltransferase activity"/>
    <property type="evidence" value="ECO:0007669"/>
    <property type="project" value="UniProtKB-EC"/>
</dbReference>
<dbReference type="InterPro" id="IPR029063">
    <property type="entry name" value="SAM-dependent_MTases_sf"/>
</dbReference>
<dbReference type="PANTHER" id="PTHR23417:SF14">
    <property type="entry name" value="PENTACOTRIPEPTIDE-REPEAT REGION OF PRORP DOMAIN-CONTAINING PROTEIN"/>
    <property type="match status" value="1"/>
</dbReference>
<dbReference type="EC" id="2.1.1.33" evidence="7"/>
<comment type="caution">
    <text evidence="7">Lacks conserved residue(s) required for the propagation of feature annotation.</text>
</comment>
<dbReference type="NCBIfam" id="TIGR00091">
    <property type="entry name" value="tRNA (guanosine(46)-N7)-methyltransferase TrmB"/>
    <property type="match status" value="1"/>
</dbReference>
<evidence type="ECO:0000256" key="6">
    <source>
        <dbReference type="ARBA" id="ARBA00022694"/>
    </source>
</evidence>
<comment type="pathway">
    <text evidence="7">tRNA modification; N(7)-methylguanine-tRNA biosynthesis.</text>
</comment>
<organism evidence="9 10">
    <name type="scientific">Micrococcoides hystricis</name>
    <dbReference type="NCBI Taxonomy" id="1572761"/>
    <lineage>
        <taxon>Bacteria</taxon>
        <taxon>Bacillati</taxon>
        <taxon>Actinomycetota</taxon>
        <taxon>Actinomycetes</taxon>
        <taxon>Micrococcales</taxon>
        <taxon>Micrococcaceae</taxon>
        <taxon>Micrococcoides</taxon>
    </lineage>
</organism>
<name>A0ABV6PEA3_9MICC</name>
<dbReference type="InterPro" id="IPR003358">
    <property type="entry name" value="tRNA_(Gua-N-7)_MeTrfase_Trmb"/>
</dbReference>
<dbReference type="InterPro" id="IPR055361">
    <property type="entry name" value="tRNA_methyltr_TrmB_bact"/>
</dbReference>
<gene>
    <name evidence="7 9" type="primary">trmB</name>
    <name evidence="9" type="ORF">ACFFFR_11520</name>
</gene>
<dbReference type="PANTHER" id="PTHR23417">
    <property type="entry name" value="3-DEOXY-D-MANNO-OCTULOSONIC-ACID TRANSFERASE/TRNA GUANINE-N 7 - -METHYLTRANSFERASE"/>
    <property type="match status" value="1"/>
</dbReference>
<protein>
    <recommendedName>
        <fullName evidence="7">tRNA (guanine-N(7)-)-methyltransferase</fullName>
        <ecNumber evidence="7">2.1.1.33</ecNumber>
    </recommendedName>
    <alternativeName>
        <fullName evidence="7">tRNA (guanine(46)-N(7))-methyltransferase</fullName>
    </alternativeName>
    <alternativeName>
        <fullName evidence="7">tRNA(m7G46)-methyltransferase</fullName>
    </alternativeName>
</protein>
<comment type="catalytic activity">
    <reaction evidence="1 7">
        <text>guanosine(46) in tRNA + S-adenosyl-L-methionine = N(7)-methylguanosine(46) in tRNA + S-adenosyl-L-homocysteine</text>
        <dbReference type="Rhea" id="RHEA:42708"/>
        <dbReference type="Rhea" id="RHEA-COMP:10188"/>
        <dbReference type="Rhea" id="RHEA-COMP:10189"/>
        <dbReference type="ChEBI" id="CHEBI:57856"/>
        <dbReference type="ChEBI" id="CHEBI:59789"/>
        <dbReference type="ChEBI" id="CHEBI:74269"/>
        <dbReference type="ChEBI" id="CHEBI:74480"/>
        <dbReference type="EC" id="2.1.1.33"/>
    </reaction>
</comment>
<evidence type="ECO:0000256" key="1">
    <source>
        <dbReference type="ARBA" id="ARBA00000142"/>
    </source>
</evidence>
<feature type="binding site" evidence="7">
    <location>
        <position position="141"/>
    </location>
    <ligand>
        <name>S-adenosyl-L-methionine</name>
        <dbReference type="ChEBI" id="CHEBI:59789"/>
    </ligand>
</feature>
<keyword evidence="6 7" id="KW-0819">tRNA processing</keyword>
<feature type="binding site" evidence="7">
    <location>
        <position position="200"/>
    </location>
    <ligand>
        <name>substrate</name>
    </ligand>
</feature>
<evidence type="ECO:0000256" key="2">
    <source>
        <dbReference type="ARBA" id="ARBA00003015"/>
    </source>
</evidence>
<comment type="caution">
    <text evidence="9">The sequence shown here is derived from an EMBL/GenBank/DDBJ whole genome shotgun (WGS) entry which is preliminary data.</text>
</comment>
<sequence length="293" mass="32644">MNQQPDTPDTQHISPSAEQAKRTGKFRTKPVSFVRRGNRLNPRRQKVWDELKDQYVLHLDRDEASTSVSPDVELDLAQVYGNTNPLIVEIGTGQGENLAAAAARHRDKNFLAVEVYTPGIAGLLVQVKAEQLENVRAIEANAPEVLAHTLPAGSVSELWIYFPDPWHKKKHHKRRMITAEFLDVVARALAPGGIVRLATDWSGYAEQMRAIFGADPRFQNVHAGERAGQDSPLTKVRAEGLEKEDPLPAADALDTEGGWAPRFEGRVLTNFESKAHRAGREIFDLTFRFAEQA</sequence>
<keyword evidence="3 7" id="KW-0489">Methyltransferase</keyword>
<evidence type="ECO:0000256" key="5">
    <source>
        <dbReference type="ARBA" id="ARBA00022691"/>
    </source>
</evidence>
<dbReference type="PROSITE" id="PS51625">
    <property type="entry name" value="SAM_MT_TRMB"/>
    <property type="match status" value="1"/>
</dbReference>
<evidence type="ECO:0000256" key="7">
    <source>
        <dbReference type="HAMAP-Rule" id="MF_01057"/>
    </source>
</evidence>
<evidence type="ECO:0000313" key="9">
    <source>
        <dbReference type="EMBL" id="MFC0582996.1"/>
    </source>
</evidence>
<dbReference type="Gene3D" id="3.40.50.150">
    <property type="entry name" value="Vaccinia Virus protein VP39"/>
    <property type="match status" value="1"/>
</dbReference>
<reference evidence="9 10" key="1">
    <citation type="submission" date="2024-09" db="EMBL/GenBank/DDBJ databases">
        <authorList>
            <person name="Sun Q."/>
            <person name="Mori K."/>
        </authorList>
    </citation>
    <scope>NUCLEOTIDE SEQUENCE [LARGE SCALE GENOMIC DNA]</scope>
    <source>
        <strain evidence="9 10">NCAIM B.02604</strain>
    </source>
</reference>
<keyword evidence="5 7" id="KW-0949">S-adenosyl-L-methionine</keyword>
<dbReference type="Pfam" id="PF02390">
    <property type="entry name" value="Methyltransf_4"/>
    <property type="match status" value="1"/>
</dbReference>
<accession>A0ABV6PEA3</accession>
<evidence type="ECO:0000313" key="10">
    <source>
        <dbReference type="Proteomes" id="UP001589862"/>
    </source>
</evidence>
<feature type="binding site" evidence="7">
    <location>
        <position position="168"/>
    </location>
    <ligand>
        <name>substrate</name>
    </ligand>
</feature>
<dbReference type="EMBL" id="JBHLUB010000032">
    <property type="protein sequence ID" value="MFC0582996.1"/>
    <property type="molecule type" value="Genomic_DNA"/>
</dbReference>
<dbReference type="SUPFAM" id="SSF53335">
    <property type="entry name" value="S-adenosyl-L-methionine-dependent methyltransferases"/>
    <property type="match status" value="1"/>
</dbReference>
<dbReference type="RefSeq" id="WP_377460603.1">
    <property type="nucleotide sequence ID" value="NZ_JBHLUB010000032.1"/>
</dbReference>
<feature type="region of interest" description="Disordered" evidence="8">
    <location>
        <begin position="1"/>
        <end position="29"/>
    </location>
</feature>
<comment type="function">
    <text evidence="2 7">Catalyzes the formation of N(7)-methylguanine at position 46 (m7G46) in tRNA.</text>
</comment>
<feature type="binding site" evidence="7">
    <location>
        <begin position="269"/>
        <end position="272"/>
    </location>
    <ligand>
        <name>substrate</name>
    </ligand>
</feature>
<dbReference type="HAMAP" id="MF_01057">
    <property type="entry name" value="tRNA_methyltr_TrmB"/>
    <property type="match status" value="1"/>
</dbReference>
<evidence type="ECO:0000256" key="4">
    <source>
        <dbReference type="ARBA" id="ARBA00022679"/>
    </source>
</evidence>
<evidence type="ECO:0000256" key="8">
    <source>
        <dbReference type="SAM" id="MobiDB-lite"/>
    </source>
</evidence>
<keyword evidence="10" id="KW-1185">Reference proteome</keyword>
<proteinExistence type="inferred from homology"/>
<evidence type="ECO:0000256" key="3">
    <source>
        <dbReference type="ARBA" id="ARBA00022603"/>
    </source>
</evidence>
<feature type="binding site" evidence="7">
    <location>
        <position position="164"/>
    </location>
    <ligand>
        <name>S-adenosyl-L-methionine</name>
        <dbReference type="ChEBI" id="CHEBI:59789"/>
    </ligand>
</feature>
<keyword evidence="4 7" id="KW-0808">Transferase</keyword>
<comment type="similarity">
    <text evidence="7">Belongs to the class I-like SAM-binding methyltransferase superfamily. TrmB family.</text>
</comment>
<feature type="binding site" evidence="7">
    <location>
        <position position="89"/>
    </location>
    <ligand>
        <name>S-adenosyl-L-methionine</name>
        <dbReference type="ChEBI" id="CHEBI:59789"/>
    </ligand>
</feature>
<feature type="compositionally biased region" description="Polar residues" evidence="8">
    <location>
        <begin position="1"/>
        <end position="17"/>
    </location>
</feature>